<dbReference type="Gene3D" id="3.40.50.300">
    <property type="entry name" value="P-loop containing nucleotide triphosphate hydrolases"/>
    <property type="match status" value="1"/>
</dbReference>
<dbReference type="STRING" id="299467.A0A443SEC5"/>
<dbReference type="InterPro" id="IPR000863">
    <property type="entry name" value="Sulfotransferase_dom"/>
</dbReference>
<sequence length="286" mass="34450">MNSTHFRLPMFKLNGIWFPEYFSVENVKKAMKWTPMDDDIIVATYPKCGTTWVQSIVWFIQHKDLDSLPPITDFMFKHFLDKQDINVIDAIKQPRHVKTHFPYYLNNINCNAKYITVYRDPKDVCISFYHFCRNIFNLKDEKYTFDEFFENFNEGYVPYADFFNHVQSWYEHKDDENVLFLEYEKMTRNIYETVMDIAEFISTNEVDYAKLLQRDSCLLHKIVEKTSFGEMKKSYTHLIDMNSNVAKNFNGFFRNGKVGDWKNYLNENQRDIIDEKLKQLKSFTHM</sequence>
<dbReference type="Proteomes" id="UP000288716">
    <property type="component" value="Unassembled WGS sequence"/>
</dbReference>
<dbReference type="PANTHER" id="PTHR11783">
    <property type="entry name" value="SULFOTRANSFERASE SULT"/>
    <property type="match status" value="1"/>
</dbReference>
<comment type="caution">
    <text evidence="4">The sequence shown here is derived from an EMBL/GenBank/DDBJ whole genome shotgun (WGS) entry which is preliminary data.</text>
</comment>
<dbReference type="OrthoDB" id="205623at2759"/>
<evidence type="ECO:0000259" key="3">
    <source>
        <dbReference type="Pfam" id="PF00685"/>
    </source>
</evidence>
<protein>
    <submittedName>
        <fullName evidence="4">Sulfotransferase-like protein</fullName>
    </submittedName>
</protein>
<dbReference type="EMBL" id="NCKV01003299">
    <property type="protein sequence ID" value="RWS25874.1"/>
    <property type="molecule type" value="Genomic_DNA"/>
</dbReference>
<name>A0A443SEC5_9ACAR</name>
<feature type="domain" description="Sulfotransferase" evidence="3">
    <location>
        <begin position="37"/>
        <end position="279"/>
    </location>
</feature>
<keyword evidence="2 4" id="KW-0808">Transferase</keyword>
<keyword evidence="5" id="KW-1185">Reference proteome</keyword>
<evidence type="ECO:0000256" key="2">
    <source>
        <dbReference type="ARBA" id="ARBA00022679"/>
    </source>
</evidence>
<evidence type="ECO:0000313" key="5">
    <source>
        <dbReference type="Proteomes" id="UP000288716"/>
    </source>
</evidence>
<reference evidence="4 5" key="1">
    <citation type="journal article" date="2018" name="Gigascience">
        <title>Genomes of trombidid mites reveal novel predicted allergens and laterally-transferred genes associated with secondary metabolism.</title>
        <authorList>
            <person name="Dong X."/>
            <person name="Chaisiri K."/>
            <person name="Xia D."/>
            <person name="Armstrong S.D."/>
            <person name="Fang Y."/>
            <person name="Donnelly M.J."/>
            <person name="Kadowaki T."/>
            <person name="McGarry J.W."/>
            <person name="Darby A.C."/>
            <person name="Makepeace B.L."/>
        </authorList>
    </citation>
    <scope>NUCLEOTIDE SEQUENCE [LARGE SCALE GENOMIC DNA]</scope>
    <source>
        <strain evidence="4">UoL-UT</strain>
    </source>
</reference>
<dbReference type="Pfam" id="PF00685">
    <property type="entry name" value="Sulfotransfer_1"/>
    <property type="match status" value="1"/>
</dbReference>
<comment type="similarity">
    <text evidence="1">Belongs to the sulfotransferase 1 family.</text>
</comment>
<organism evidence="4 5">
    <name type="scientific">Leptotrombidium deliense</name>
    <dbReference type="NCBI Taxonomy" id="299467"/>
    <lineage>
        <taxon>Eukaryota</taxon>
        <taxon>Metazoa</taxon>
        <taxon>Ecdysozoa</taxon>
        <taxon>Arthropoda</taxon>
        <taxon>Chelicerata</taxon>
        <taxon>Arachnida</taxon>
        <taxon>Acari</taxon>
        <taxon>Acariformes</taxon>
        <taxon>Trombidiformes</taxon>
        <taxon>Prostigmata</taxon>
        <taxon>Anystina</taxon>
        <taxon>Parasitengona</taxon>
        <taxon>Trombiculoidea</taxon>
        <taxon>Trombiculidae</taxon>
        <taxon>Leptotrombidium</taxon>
    </lineage>
</organism>
<dbReference type="VEuPathDB" id="VectorBase:LDEU006166"/>
<dbReference type="AlphaFoldDB" id="A0A443SEC5"/>
<evidence type="ECO:0000313" key="4">
    <source>
        <dbReference type="EMBL" id="RWS25874.1"/>
    </source>
</evidence>
<dbReference type="SUPFAM" id="SSF52540">
    <property type="entry name" value="P-loop containing nucleoside triphosphate hydrolases"/>
    <property type="match status" value="1"/>
</dbReference>
<dbReference type="GO" id="GO:0008146">
    <property type="term" value="F:sulfotransferase activity"/>
    <property type="evidence" value="ECO:0007669"/>
    <property type="project" value="InterPro"/>
</dbReference>
<accession>A0A443SEC5</accession>
<gene>
    <name evidence="4" type="ORF">B4U80_11148</name>
</gene>
<dbReference type="InterPro" id="IPR027417">
    <property type="entry name" value="P-loop_NTPase"/>
</dbReference>
<proteinExistence type="inferred from homology"/>
<evidence type="ECO:0000256" key="1">
    <source>
        <dbReference type="ARBA" id="ARBA00005771"/>
    </source>
</evidence>